<dbReference type="InterPro" id="IPR032623">
    <property type="entry name" value="FecR_N"/>
</dbReference>
<feature type="domain" description="FecR protein" evidence="1">
    <location>
        <begin position="141"/>
        <end position="229"/>
    </location>
</feature>
<dbReference type="AlphaFoldDB" id="A0A1S1HC66"/>
<dbReference type="PANTHER" id="PTHR30273:SF2">
    <property type="entry name" value="PROTEIN FECR"/>
    <property type="match status" value="1"/>
</dbReference>
<feature type="domain" description="FecR N-terminal" evidence="2">
    <location>
        <begin position="29"/>
        <end position="70"/>
    </location>
</feature>
<dbReference type="InterPro" id="IPR006860">
    <property type="entry name" value="FecR"/>
</dbReference>
<dbReference type="PANTHER" id="PTHR30273">
    <property type="entry name" value="PERIPLASMIC SIGNAL SENSOR AND SIGMA FACTOR ACTIVATOR FECR-RELATED"/>
    <property type="match status" value="1"/>
</dbReference>
<dbReference type="Proteomes" id="UP000179467">
    <property type="component" value="Unassembled WGS sequence"/>
</dbReference>
<dbReference type="GO" id="GO:0016989">
    <property type="term" value="F:sigma factor antagonist activity"/>
    <property type="evidence" value="ECO:0007669"/>
    <property type="project" value="TreeGrafter"/>
</dbReference>
<dbReference type="Gene3D" id="2.60.120.1440">
    <property type="match status" value="1"/>
</dbReference>
<dbReference type="InterPro" id="IPR012373">
    <property type="entry name" value="Ferrdict_sens_TM"/>
</dbReference>
<keyword evidence="4" id="KW-1185">Reference proteome</keyword>
<evidence type="ECO:0000313" key="3">
    <source>
        <dbReference type="EMBL" id="OHT19412.1"/>
    </source>
</evidence>
<reference evidence="3 4" key="1">
    <citation type="submission" date="2016-09" db="EMBL/GenBank/DDBJ databases">
        <title>Metabolic pathway, cell adaptation mechanisms and a novel monoxygenase revealed through proteogenomic-transcription analysis of a Sphingomonas haloaromaticamans strain degrading the fungicide ortho-phenylphenol.</title>
        <authorList>
            <person name="Perruchon C."/>
            <person name="Papadopoulou E.S."/>
            <person name="Rousidou C."/>
            <person name="Vasileiadis S."/>
            <person name="Tanou G."/>
            <person name="Amoutzias G."/>
            <person name="Molassiotis A."/>
            <person name="Karpouzas D.G."/>
        </authorList>
    </citation>
    <scope>NUCLEOTIDE SEQUENCE [LARGE SCALE GENOMIC DNA]</scope>
    <source>
        <strain evidence="3 4">P3</strain>
    </source>
</reference>
<dbReference type="Pfam" id="PF04773">
    <property type="entry name" value="FecR"/>
    <property type="match status" value="1"/>
</dbReference>
<dbReference type="Gene3D" id="3.55.50.30">
    <property type="match status" value="1"/>
</dbReference>
<proteinExistence type="predicted"/>
<organism evidence="3 4">
    <name type="scientific">Edaphosphingomonas haloaromaticamans</name>
    <dbReference type="NCBI Taxonomy" id="653954"/>
    <lineage>
        <taxon>Bacteria</taxon>
        <taxon>Pseudomonadati</taxon>
        <taxon>Pseudomonadota</taxon>
        <taxon>Alphaproteobacteria</taxon>
        <taxon>Sphingomonadales</taxon>
        <taxon>Rhizorhabdaceae</taxon>
        <taxon>Edaphosphingomonas</taxon>
    </lineage>
</organism>
<protein>
    <submittedName>
        <fullName evidence="3">Fec operon regulator FecR</fullName>
    </submittedName>
</protein>
<accession>A0A1S1HC66</accession>
<evidence type="ECO:0000259" key="2">
    <source>
        <dbReference type="Pfam" id="PF16220"/>
    </source>
</evidence>
<gene>
    <name evidence="3" type="ORF">BHE75_01397</name>
</gene>
<dbReference type="PIRSF" id="PIRSF018266">
    <property type="entry name" value="FecR"/>
    <property type="match status" value="1"/>
</dbReference>
<dbReference type="Pfam" id="PF16220">
    <property type="entry name" value="DUF4880"/>
    <property type="match status" value="1"/>
</dbReference>
<evidence type="ECO:0000313" key="4">
    <source>
        <dbReference type="Proteomes" id="UP000179467"/>
    </source>
</evidence>
<sequence length="341" mass="36754">MNENPPKRNRAASMNHDDALNDDLDPLMKEALQWIVRLTSGAATTADARDFASWRSQGPAHEEAFREAAAFRQTVRAMNLPHPAALRATNVTPIRPRSRPVLMNRRAMLAGSGAIAASAAAVMVANPPLGLWPSFAELTADYRTGQGERRDVKLAGGATIDLNARSALSVINDGHGISLVTGEAFVDLPETARPFLARAGGERFASRGGSFNIRTSERETCVTCLSGAITRESGDVSQALKPGEQLVASPSGETRVVQVDPVRISGWRQGLLVFRNTPLAEAVEDINRYRSAKIILTSNDIGRRQVNGIFHTDQIENAVAQIQQLLHLGVRELPGGIVLMG</sequence>
<comment type="caution">
    <text evidence="3">The sequence shown here is derived from an EMBL/GenBank/DDBJ whole genome shotgun (WGS) entry which is preliminary data.</text>
</comment>
<evidence type="ECO:0000259" key="1">
    <source>
        <dbReference type="Pfam" id="PF04773"/>
    </source>
</evidence>
<name>A0A1S1HC66_9SPHN</name>
<dbReference type="OrthoDB" id="1098280at2"/>
<dbReference type="EMBL" id="MIPT01000001">
    <property type="protein sequence ID" value="OHT19412.1"/>
    <property type="molecule type" value="Genomic_DNA"/>
</dbReference>